<evidence type="ECO:0000313" key="3">
    <source>
        <dbReference type="Proteomes" id="UP000053237"/>
    </source>
</evidence>
<accession>A0A024G189</accession>
<gene>
    <name evidence="2" type="ORF">BN9_011740</name>
</gene>
<dbReference type="InParanoid" id="A0A024G189"/>
<dbReference type="InterPro" id="IPR021109">
    <property type="entry name" value="Peptidase_aspartic_dom_sf"/>
</dbReference>
<dbReference type="Proteomes" id="UP000053237">
    <property type="component" value="Unassembled WGS sequence"/>
</dbReference>
<evidence type="ECO:0000313" key="2">
    <source>
        <dbReference type="EMBL" id="CCI40390.1"/>
    </source>
</evidence>
<evidence type="ECO:0000256" key="1">
    <source>
        <dbReference type="SAM" id="SignalP"/>
    </source>
</evidence>
<organism evidence="2 3">
    <name type="scientific">Albugo candida</name>
    <dbReference type="NCBI Taxonomy" id="65357"/>
    <lineage>
        <taxon>Eukaryota</taxon>
        <taxon>Sar</taxon>
        <taxon>Stramenopiles</taxon>
        <taxon>Oomycota</taxon>
        <taxon>Peronosporomycetes</taxon>
        <taxon>Albuginales</taxon>
        <taxon>Albuginaceae</taxon>
        <taxon>Albugo</taxon>
    </lineage>
</organism>
<name>A0A024G189_9STRA</name>
<feature type="signal peptide" evidence="1">
    <location>
        <begin position="1"/>
        <end position="19"/>
    </location>
</feature>
<dbReference type="EMBL" id="CAIX01000008">
    <property type="protein sequence ID" value="CCI40390.1"/>
    <property type="molecule type" value="Genomic_DNA"/>
</dbReference>
<comment type="caution">
    <text evidence="2">The sequence shown here is derived from an EMBL/GenBank/DDBJ whole genome shotgun (WGS) entry which is preliminary data.</text>
</comment>
<proteinExistence type="predicted"/>
<keyword evidence="1" id="KW-0732">Signal</keyword>
<keyword evidence="3" id="KW-1185">Reference proteome</keyword>
<protein>
    <submittedName>
        <fullName evidence="2">Uncharacterized protein</fullName>
    </submittedName>
</protein>
<dbReference type="SUPFAM" id="SSF50630">
    <property type="entry name" value="Acid proteases"/>
    <property type="match status" value="1"/>
</dbReference>
<feature type="chain" id="PRO_5001529219" evidence="1">
    <location>
        <begin position="20"/>
        <end position="297"/>
    </location>
</feature>
<dbReference type="AlphaFoldDB" id="A0A024G189"/>
<sequence>MLGARKLVWLYVAFHHLEASWLRLSVNVQCSINSALMAVKVPIVKKKLGNPNEDSSVALTMEDASTFNSLTTEERLRSNVYELLSFKLIKCTLDAMPGKAIIISMAGEPKESMKMFMPREFELFKYNMNENYRIQVTAKSMAEQYIITDSLNCVRDGVISVPSREIVYFDFSNGHSLFPDWAFQLIRKAHFQMSKLLTHPLNCAKVFASNFPVFKFSDNSGHEVFTLSARQYFVTDGHGLCYLAIYRNNAANWVIGSMLSTSYGLHFRKLPEKGMYALGFTPPNKISILITNIYKLV</sequence>
<reference evidence="2 3" key="1">
    <citation type="submission" date="2012-05" db="EMBL/GenBank/DDBJ databases">
        <title>Recombination and specialization in a pathogen metapopulation.</title>
        <authorList>
            <person name="Gardiner A."/>
            <person name="Kemen E."/>
            <person name="Schultz-Larsen T."/>
            <person name="MacLean D."/>
            <person name="Van Oosterhout C."/>
            <person name="Jones J.D.G."/>
        </authorList>
    </citation>
    <scope>NUCLEOTIDE SEQUENCE [LARGE SCALE GENOMIC DNA]</scope>
    <source>
        <strain evidence="2 3">Ac Nc2</strain>
    </source>
</reference>